<protein>
    <recommendedName>
        <fullName evidence="3">histidine kinase</fullName>
        <ecNumber evidence="3">2.7.13.3</ecNumber>
    </recommendedName>
</protein>
<sequence length="480" mass="53596">MTSVLASEISLYELVAGSTSAPFAMQVSPVTFKALMSSLLDLLVEQNDTASVWVKLPKGDAWQTEFDRYLERAGADQQIHCFKNQRDDNPDADLKQAFAGLERTGTNQPSTVLVSPESPLRREYFLLIWSKQFCGLLVGHRARLAPVLREGDTLVQVDEDGTEKKQSLMAFLVVDPIVVREAIASLQPLMPRSATLPEWETFDPMLVNQLLTKHIQRQEELWQRASTHRKQAEMANLLQLQNEELLSTIRLKDEFLHNVGQELRTPLTNMKTALTLLNSPSLKPPQKQRYMDLLARECDRQSSLITSLLDLVSLDQMAEQTTVQALSLGDIVPGVVSTYQPLAEEKGVRLAYTIPENLPAISCFPTWLKQIVINLLHNGIKFTPRGGQVWVRAKQQGDYVQLEFRDTGIGIAAGEIPKIFDRFYRVRQAVDEDMGGAGLGLTIVQKLLLHCGGSISVKSRVGDGSTFNVLLPIYRGSEEG</sequence>
<feature type="domain" description="Histidine kinase" evidence="12">
    <location>
        <begin position="258"/>
        <end position="475"/>
    </location>
</feature>
<dbReference type="InterPro" id="IPR019278">
    <property type="entry name" value="DICT_dom"/>
</dbReference>
<dbReference type="SMART" id="SM00387">
    <property type="entry name" value="HATPase_c"/>
    <property type="match status" value="1"/>
</dbReference>
<dbReference type="InterPro" id="IPR050736">
    <property type="entry name" value="Sensor_HK_Regulatory"/>
</dbReference>
<evidence type="ECO:0000256" key="2">
    <source>
        <dbReference type="ARBA" id="ARBA00004236"/>
    </source>
</evidence>
<keyword evidence="9" id="KW-0067">ATP-binding</keyword>
<dbReference type="PROSITE" id="PS50109">
    <property type="entry name" value="HIS_KIN"/>
    <property type="match status" value="1"/>
</dbReference>
<evidence type="ECO:0000256" key="9">
    <source>
        <dbReference type="ARBA" id="ARBA00022840"/>
    </source>
</evidence>
<keyword evidence="7" id="KW-0547">Nucleotide-binding</keyword>
<dbReference type="InterPro" id="IPR003661">
    <property type="entry name" value="HisK_dim/P_dom"/>
</dbReference>
<gene>
    <name evidence="13" type="ORF">NIES2135_08570</name>
</gene>
<dbReference type="AlphaFoldDB" id="A0A1Z4JBG1"/>
<dbReference type="InterPro" id="IPR005467">
    <property type="entry name" value="His_kinase_dom"/>
</dbReference>
<dbReference type="Pfam" id="PF00512">
    <property type="entry name" value="HisKA"/>
    <property type="match status" value="1"/>
</dbReference>
<keyword evidence="6" id="KW-0808">Transferase</keyword>
<accession>A0A1Z4JBG1</accession>
<keyword evidence="8 13" id="KW-0418">Kinase</keyword>
<dbReference type="InterPro" id="IPR003594">
    <property type="entry name" value="HATPase_dom"/>
</dbReference>
<evidence type="ECO:0000256" key="10">
    <source>
        <dbReference type="ARBA" id="ARBA00023012"/>
    </source>
</evidence>
<reference evidence="13 14" key="1">
    <citation type="submission" date="2017-06" db="EMBL/GenBank/DDBJ databases">
        <title>Genome sequencing of cyanobaciteial culture collection at National Institute for Environmental Studies (NIES).</title>
        <authorList>
            <person name="Hirose Y."/>
            <person name="Shimura Y."/>
            <person name="Fujisawa T."/>
            <person name="Nakamura Y."/>
            <person name="Kawachi M."/>
        </authorList>
    </citation>
    <scope>NUCLEOTIDE SEQUENCE [LARGE SCALE GENOMIC DNA]</scope>
    <source>
        <strain evidence="13 14">NIES-2135</strain>
    </source>
</reference>
<dbReference type="Pfam" id="PF02518">
    <property type="entry name" value="HATPase_c"/>
    <property type="match status" value="1"/>
</dbReference>
<comment type="subcellular location">
    <subcellularLocation>
        <location evidence="2">Cell membrane</location>
    </subcellularLocation>
</comment>
<dbReference type="GO" id="GO:0000155">
    <property type="term" value="F:phosphorelay sensor kinase activity"/>
    <property type="evidence" value="ECO:0007669"/>
    <property type="project" value="InterPro"/>
</dbReference>
<dbReference type="SMART" id="SM00388">
    <property type="entry name" value="HisKA"/>
    <property type="match status" value="1"/>
</dbReference>
<dbReference type="InterPro" id="IPR004358">
    <property type="entry name" value="Sig_transdc_His_kin-like_C"/>
</dbReference>
<dbReference type="GO" id="GO:0005886">
    <property type="term" value="C:plasma membrane"/>
    <property type="evidence" value="ECO:0007669"/>
    <property type="project" value="UniProtKB-SubCell"/>
</dbReference>
<comment type="catalytic activity">
    <reaction evidence="1">
        <text>ATP + protein L-histidine = ADP + protein N-phospho-L-histidine.</text>
        <dbReference type="EC" id="2.7.13.3"/>
    </reaction>
</comment>
<dbReference type="SUPFAM" id="SSF55874">
    <property type="entry name" value="ATPase domain of HSP90 chaperone/DNA topoisomerase II/histidine kinase"/>
    <property type="match status" value="1"/>
</dbReference>
<dbReference type="Gene3D" id="3.30.565.10">
    <property type="entry name" value="Histidine kinase-like ATPase, C-terminal domain"/>
    <property type="match status" value="1"/>
</dbReference>
<dbReference type="EMBL" id="AP018203">
    <property type="protein sequence ID" value="BAY54043.1"/>
    <property type="molecule type" value="Genomic_DNA"/>
</dbReference>
<dbReference type="Pfam" id="PF10069">
    <property type="entry name" value="DICT"/>
    <property type="match status" value="1"/>
</dbReference>
<dbReference type="GO" id="GO:0005524">
    <property type="term" value="F:ATP binding"/>
    <property type="evidence" value="ECO:0007669"/>
    <property type="project" value="UniProtKB-KW"/>
</dbReference>
<evidence type="ECO:0000256" key="11">
    <source>
        <dbReference type="ARBA" id="ARBA00023136"/>
    </source>
</evidence>
<dbReference type="PANTHER" id="PTHR43711">
    <property type="entry name" value="TWO-COMPONENT HISTIDINE KINASE"/>
    <property type="match status" value="1"/>
</dbReference>
<dbReference type="Gene3D" id="1.10.287.130">
    <property type="match status" value="1"/>
</dbReference>
<dbReference type="Proteomes" id="UP000217895">
    <property type="component" value="Chromosome"/>
</dbReference>
<evidence type="ECO:0000256" key="1">
    <source>
        <dbReference type="ARBA" id="ARBA00000085"/>
    </source>
</evidence>
<name>A0A1Z4JBG1_LEPBY</name>
<evidence type="ECO:0000256" key="6">
    <source>
        <dbReference type="ARBA" id="ARBA00022679"/>
    </source>
</evidence>
<dbReference type="EC" id="2.7.13.3" evidence="3"/>
<evidence type="ECO:0000313" key="14">
    <source>
        <dbReference type="Proteomes" id="UP000217895"/>
    </source>
</evidence>
<keyword evidence="10" id="KW-0902">Two-component regulatory system</keyword>
<evidence type="ECO:0000256" key="3">
    <source>
        <dbReference type="ARBA" id="ARBA00012438"/>
    </source>
</evidence>
<dbReference type="InterPro" id="IPR036890">
    <property type="entry name" value="HATPase_C_sf"/>
</dbReference>
<dbReference type="PANTHER" id="PTHR43711:SF31">
    <property type="entry name" value="HISTIDINE KINASE"/>
    <property type="match status" value="1"/>
</dbReference>
<evidence type="ECO:0000256" key="7">
    <source>
        <dbReference type="ARBA" id="ARBA00022741"/>
    </source>
</evidence>
<evidence type="ECO:0000256" key="4">
    <source>
        <dbReference type="ARBA" id="ARBA00022475"/>
    </source>
</evidence>
<dbReference type="PRINTS" id="PR00344">
    <property type="entry name" value="BCTRLSENSOR"/>
</dbReference>
<evidence type="ECO:0000313" key="13">
    <source>
        <dbReference type="EMBL" id="BAY54043.1"/>
    </source>
</evidence>
<dbReference type="SUPFAM" id="SSF47384">
    <property type="entry name" value="Homodimeric domain of signal transducing histidine kinase"/>
    <property type="match status" value="1"/>
</dbReference>
<dbReference type="FunFam" id="3.30.565.10:FF:000023">
    <property type="entry name" value="PAS domain-containing sensor histidine kinase"/>
    <property type="match status" value="1"/>
</dbReference>
<keyword evidence="14" id="KW-1185">Reference proteome</keyword>
<organism evidence="13 14">
    <name type="scientific">Leptolyngbya boryana NIES-2135</name>
    <dbReference type="NCBI Taxonomy" id="1973484"/>
    <lineage>
        <taxon>Bacteria</taxon>
        <taxon>Bacillati</taxon>
        <taxon>Cyanobacteriota</taxon>
        <taxon>Cyanophyceae</taxon>
        <taxon>Leptolyngbyales</taxon>
        <taxon>Leptolyngbyaceae</taxon>
        <taxon>Leptolyngbya group</taxon>
        <taxon>Leptolyngbya</taxon>
    </lineage>
</organism>
<keyword evidence="4" id="KW-1003">Cell membrane</keyword>
<evidence type="ECO:0000259" key="12">
    <source>
        <dbReference type="PROSITE" id="PS50109"/>
    </source>
</evidence>
<proteinExistence type="predicted"/>
<keyword evidence="11" id="KW-0472">Membrane</keyword>
<dbReference type="InterPro" id="IPR036097">
    <property type="entry name" value="HisK_dim/P_sf"/>
</dbReference>
<dbReference type="CDD" id="cd00082">
    <property type="entry name" value="HisKA"/>
    <property type="match status" value="1"/>
</dbReference>
<evidence type="ECO:0000256" key="8">
    <source>
        <dbReference type="ARBA" id="ARBA00022777"/>
    </source>
</evidence>
<keyword evidence="5" id="KW-0597">Phosphoprotein</keyword>
<evidence type="ECO:0000256" key="5">
    <source>
        <dbReference type="ARBA" id="ARBA00022553"/>
    </source>
</evidence>